<keyword evidence="3" id="KW-1185">Reference proteome</keyword>
<dbReference type="InterPro" id="IPR011009">
    <property type="entry name" value="Kinase-like_dom_sf"/>
</dbReference>
<feature type="region of interest" description="Disordered" evidence="1">
    <location>
        <begin position="270"/>
        <end position="319"/>
    </location>
</feature>
<dbReference type="Proteomes" id="UP000547510">
    <property type="component" value="Unassembled WGS sequence"/>
</dbReference>
<comment type="caution">
    <text evidence="2">The sequence shown here is derived from an EMBL/GenBank/DDBJ whole genome shotgun (WGS) entry which is preliminary data.</text>
</comment>
<reference evidence="2 3" key="1">
    <citation type="submission" date="2020-08" db="EMBL/GenBank/DDBJ databases">
        <title>Genomic Encyclopedia of Type Strains, Phase III (KMG-III): the genomes of soil and plant-associated and newly described type strains.</title>
        <authorList>
            <person name="Whitman W."/>
        </authorList>
    </citation>
    <scope>NUCLEOTIDE SEQUENCE [LARGE SCALE GENOMIC DNA]</scope>
    <source>
        <strain evidence="2 3">CECT 8640</strain>
    </source>
</reference>
<dbReference type="EMBL" id="JACHJN010000011">
    <property type="protein sequence ID" value="MBB5959581.1"/>
    <property type="molecule type" value="Genomic_DNA"/>
</dbReference>
<protein>
    <recommendedName>
        <fullName evidence="4">Protein kinase domain-containing protein</fullName>
    </recommendedName>
</protein>
<organism evidence="2 3">
    <name type="scientific">Saccharothrix tamanrassetensis</name>
    <dbReference type="NCBI Taxonomy" id="1051531"/>
    <lineage>
        <taxon>Bacteria</taxon>
        <taxon>Bacillati</taxon>
        <taxon>Actinomycetota</taxon>
        <taxon>Actinomycetes</taxon>
        <taxon>Pseudonocardiales</taxon>
        <taxon>Pseudonocardiaceae</taxon>
        <taxon>Saccharothrix</taxon>
    </lineage>
</organism>
<gene>
    <name evidence="2" type="ORF">FHS29_006202</name>
</gene>
<evidence type="ECO:0008006" key="4">
    <source>
        <dbReference type="Google" id="ProtNLM"/>
    </source>
</evidence>
<sequence>MLIDIGDTCLRGRDPQGRRQEWHLCVEAPVGAGSDLATAPAVRADGGEVVVRSLPPTVPAEEAQAWLDNEIRVATRIRTAHSAEAHPAELPRIVGYEFDTAEPFALFAPYRAAARPGLAARLLDSERLVLAASLFRALAHLAALDIVHGGVALPAVRLSGANVVLVNFEHAVLTGEHSPAHGRTAHPGDDVLAAGLLLHEVYTGARLPAGHTPDDSAAPALRALLAGVFAEAPVDRPSALDLLRRLDAGDIARASDHDAALAAGRTRFDAARRAKLPDGTGRNGDAPPATGPAPVARPPQPPPPRPRRARWFNRTGGAR</sequence>
<dbReference type="Gene3D" id="1.10.510.10">
    <property type="entry name" value="Transferase(Phosphotransferase) domain 1"/>
    <property type="match status" value="1"/>
</dbReference>
<evidence type="ECO:0000313" key="2">
    <source>
        <dbReference type="EMBL" id="MBB5959581.1"/>
    </source>
</evidence>
<dbReference type="RefSeq" id="WP_184696584.1">
    <property type="nucleotide sequence ID" value="NZ_JACHJN010000011.1"/>
</dbReference>
<evidence type="ECO:0000256" key="1">
    <source>
        <dbReference type="SAM" id="MobiDB-lite"/>
    </source>
</evidence>
<evidence type="ECO:0000313" key="3">
    <source>
        <dbReference type="Proteomes" id="UP000547510"/>
    </source>
</evidence>
<dbReference type="AlphaFoldDB" id="A0A841CPI6"/>
<proteinExistence type="predicted"/>
<accession>A0A841CPI6</accession>
<feature type="compositionally biased region" description="Pro residues" evidence="1">
    <location>
        <begin position="289"/>
        <end position="304"/>
    </location>
</feature>
<dbReference type="SUPFAM" id="SSF56112">
    <property type="entry name" value="Protein kinase-like (PK-like)"/>
    <property type="match status" value="1"/>
</dbReference>
<name>A0A841CPI6_9PSEU</name>